<protein>
    <recommendedName>
        <fullName evidence="2">HTH luxR-type domain-containing protein</fullName>
    </recommendedName>
</protein>
<keyword evidence="1" id="KW-1133">Transmembrane helix</keyword>
<dbReference type="InterPro" id="IPR016032">
    <property type="entry name" value="Sig_transdc_resp-reg_C-effctor"/>
</dbReference>
<gene>
    <name evidence="3" type="ORF">IAB90_00205</name>
</gene>
<evidence type="ECO:0000313" key="3">
    <source>
        <dbReference type="EMBL" id="HIR38781.1"/>
    </source>
</evidence>
<dbReference type="Proteomes" id="UP000824179">
    <property type="component" value="Unassembled WGS sequence"/>
</dbReference>
<reference evidence="3" key="2">
    <citation type="journal article" date="2021" name="PeerJ">
        <title>Extensive microbial diversity within the chicken gut microbiome revealed by metagenomics and culture.</title>
        <authorList>
            <person name="Gilroy R."/>
            <person name="Ravi A."/>
            <person name="Getino M."/>
            <person name="Pursley I."/>
            <person name="Horton D.L."/>
            <person name="Alikhan N.F."/>
            <person name="Baker D."/>
            <person name="Gharbi K."/>
            <person name="Hall N."/>
            <person name="Watson M."/>
            <person name="Adriaenssens E.M."/>
            <person name="Foster-Nyarko E."/>
            <person name="Jarju S."/>
            <person name="Secka A."/>
            <person name="Antonio M."/>
            <person name="Oren A."/>
            <person name="Chaudhuri R.R."/>
            <person name="La Ragione R."/>
            <person name="Hildebrand F."/>
            <person name="Pallen M.J."/>
        </authorList>
    </citation>
    <scope>NUCLEOTIDE SEQUENCE</scope>
    <source>
        <strain evidence="3">ChiW25-3613</strain>
    </source>
</reference>
<dbReference type="Pfam" id="PF00196">
    <property type="entry name" value="GerE"/>
    <property type="match status" value="1"/>
</dbReference>
<dbReference type="SUPFAM" id="SSF103473">
    <property type="entry name" value="MFS general substrate transporter"/>
    <property type="match status" value="1"/>
</dbReference>
<accession>A0A9D1AFI1</accession>
<dbReference type="Gene3D" id="1.20.1250.20">
    <property type="entry name" value="MFS general substrate transporter like domains"/>
    <property type="match status" value="1"/>
</dbReference>
<feature type="transmembrane region" description="Helical" evidence="1">
    <location>
        <begin position="134"/>
        <end position="153"/>
    </location>
</feature>
<dbReference type="SUPFAM" id="SSF46894">
    <property type="entry name" value="C-terminal effector domain of the bipartite response regulators"/>
    <property type="match status" value="1"/>
</dbReference>
<feature type="transmembrane region" description="Helical" evidence="1">
    <location>
        <begin position="12"/>
        <end position="32"/>
    </location>
</feature>
<comment type="caution">
    <text evidence="3">The sequence shown here is derived from an EMBL/GenBank/DDBJ whole genome shotgun (WGS) entry which is preliminary data.</text>
</comment>
<feature type="transmembrane region" description="Helical" evidence="1">
    <location>
        <begin position="234"/>
        <end position="255"/>
    </location>
</feature>
<dbReference type="InterPro" id="IPR036259">
    <property type="entry name" value="MFS_trans_sf"/>
</dbReference>
<evidence type="ECO:0000259" key="2">
    <source>
        <dbReference type="SMART" id="SM00421"/>
    </source>
</evidence>
<feature type="transmembrane region" description="Helical" evidence="1">
    <location>
        <begin position="287"/>
        <end position="309"/>
    </location>
</feature>
<dbReference type="Gene3D" id="1.10.10.10">
    <property type="entry name" value="Winged helix-like DNA-binding domain superfamily/Winged helix DNA-binding domain"/>
    <property type="match status" value="1"/>
</dbReference>
<feature type="transmembrane region" description="Helical" evidence="1">
    <location>
        <begin position="159"/>
        <end position="179"/>
    </location>
</feature>
<feature type="transmembrane region" description="Helical" evidence="1">
    <location>
        <begin position="44"/>
        <end position="66"/>
    </location>
</feature>
<organism evidence="3 4">
    <name type="scientific">Candidatus Coproplasma stercoripullorum</name>
    <dbReference type="NCBI Taxonomy" id="2840751"/>
    <lineage>
        <taxon>Bacteria</taxon>
        <taxon>Bacillati</taxon>
        <taxon>Bacillota</taxon>
        <taxon>Clostridia</taxon>
        <taxon>Eubacteriales</taxon>
        <taxon>Candidatus Coproplasma</taxon>
    </lineage>
</organism>
<dbReference type="InterPro" id="IPR036388">
    <property type="entry name" value="WH-like_DNA-bd_sf"/>
</dbReference>
<feature type="transmembrane region" description="Helical" evidence="1">
    <location>
        <begin position="262"/>
        <end position="281"/>
    </location>
</feature>
<evidence type="ECO:0000256" key="1">
    <source>
        <dbReference type="SAM" id="Phobius"/>
    </source>
</evidence>
<dbReference type="GO" id="GO:0006355">
    <property type="term" value="P:regulation of DNA-templated transcription"/>
    <property type="evidence" value="ECO:0007669"/>
    <property type="project" value="InterPro"/>
</dbReference>
<dbReference type="InterPro" id="IPR000792">
    <property type="entry name" value="Tscrpt_reg_LuxR_C"/>
</dbReference>
<dbReference type="GO" id="GO:0003677">
    <property type="term" value="F:DNA binding"/>
    <property type="evidence" value="ECO:0007669"/>
    <property type="project" value="InterPro"/>
</dbReference>
<keyword evidence="1" id="KW-0812">Transmembrane</keyword>
<reference evidence="3" key="1">
    <citation type="submission" date="2020-10" db="EMBL/GenBank/DDBJ databases">
        <authorList>
            <person name="Gilroy R."/>
        </authorList>
    </citation>
    <scope>NUCLEOTIDE SEQUENCE</scope>
    <source>
        <strain evidence="3">ChiW25-3613</strain>
    </source>
</reference>
<dbReference type="AlphaFoldDB" id="A0A9D1AFI1"/>
<feature type="transmembrane region" description="Helical" evidence="1">
    <location>
        <begin position="78"/>
        <end position="95"/>
    </location>
</feature>
<dbReference type="SMART" id="SM00421">
    <property type="entry name" value="HTH_LUXR"/>
    <property type="match status" value="1"/>
</dbReference>
<proteinExistence type="predicted"/>
<dbReference type="EMBL" id="DVHB01000005">
    <property type="protein sequence ID" value="HIR38781.1"/>
    <property type="molecule type" value="Genomic_DNA"/>
</dbReference>
<keyword evidence="1" id="KW-0472">Membrane</keyword>
<feature type="transmembrane region" description="Helical" evidence="1">
    <location>
        <begin position="101"/>
        <end position="122"/>
    </location>
</feature>
<name>A0A9D1AFI1_9FIRM</name>
<feature type="domain" description="HTH luxR-type" evidence="2">
    <location>
        <begin position="403"/>
        <end position="461"/>
    </location>
</feature>
<feature type="transmembrane region" description="Helical" evidence="1">
    <location>
        <begin position="204"/>
        <end position="228"/>
    </location>
</feature>
<sequence>MTKKTPEKVNIVLYGACFALCFFAFMLTEASINERCAEVVGKQFVNLVYAVGLVCTGLGYLSFPALRRLCKGKDARKIMLCMIGLCCAAASFLLIKAQGPVLFLISSAGALFFFGHIGGSVFYNTAMFFNGNRFMGRIIGFGMGIAILLQYLVQNLAPQAIVLIVSDFLSVAFVLYFTVKAPKDWILENPLPYSSGNLKKDRTVPILIAAVALMSLVSGMIDSILTAFHAEQTYNIYSGVRLFYALGLMAAGWIADIRKRQYLPLATVCAILLSSICTVFLSEQASYFIGTALMYVYSGFYVIFLTVMFLDYAPKSNHPELWAGMGRIVRSFTVAAAILPTSKLYDAMGCTALALGSCILSVGVLLVLLPYLSNAVAPHKPQEAVLETQALSAEQSLKLYAEHYAMTPRETEVLEKLLTTEESVQEIADNLYISRRMLQRYIASIYEKTEIKTRIGLYQSYTRFVAKLK</sequence>
<evidence type="ECO:0000313" key="4">
    <source>
        <dbReference type="Proteomes" id="UP000824179"/>
    </source>
</evidence>
<feature type="transmembrane region" description="Helical" evidence="1">
    <location>
        <begin position="351"/>
        <end position="372"/>
    </location>
</feature>